<dbReference type="InterPro" id="IPR012349">
    <property type="entry name" value="Split_barrel_FMN-bd"/>
</dbReference>
<dbReference type="SUPFAM" id="SSF50475">
    <property type="entry name" value="FMN-binding split barrel"/>
    <property type="match status" value="1"/>
</dbReference>
<dbReference type="Gene3D" id="2.30.110.10">
    <property type="entry name" value="Electron Transport, Fmn-binding Protein, Chain A"/>
    <property type="match status" value="1"/>
</dbReference>
<protein>
    <submittedName>
        <fullName evidence="1">Pyridoxamine 5'-phosphate oxidase</fullName>
    </submittedName>
</protein>
<dbReference type="Proteomes" id="UP000334019">
    <property type="component" value="Chromosome"/>
</dbReference>
<sequence>MAIGPMTKDQREAFLADVHVGILAIDEPGRGPFALPIWYVYEEGEVRAWTMPGTLKHRLVEAAGRATLTVQTETPPYRYVSVEGPVVCDDGPRDVSVAIRYLGEKLGTAYGGSGRGGVRMRLTPEHWRTADYDR</sequence>
<proteinExistence type="predicted"/>
<accession>A0A5Q2RHS0</accession>
<keyword evidence="2" id="KW-1185">Reference proteome</keyword>
<dbReference type="AlphaFoldDB" id="A0A5Q2RHS0"/>
<name>A0A5Q2RHS0_9ACTN</name>
<dbReference type="EMBL" id="CP045851">
    <property type="protein sequence ID" value="QGG95343.1"/>
    <property type="molecule type" value="Genomic_DNA"/>
</dbReference>
<dbReference type="KEGG" id="atq:GH723_09665"/>
<evidence type="ECO:0000313" key="2">
    <source>
        <dbReference type="Proteomes" id="UP000334019"/>
    </source>
</evidence>
<reference evidence="1 2" key="1">
    <citation type="submission" date="2019-11" db="EMBL/GenBank/DDBJ databases">
        <authorList>
            <person name="He Y."/>
        </authorList>
    </citation>
    <scope>NUCLEOTIDE SEQUENCE [LARGE SCALE GENOMIC DNA]</scope>
    <source>
        <strain evidence="1 2">SCSIO 58843</strain>
    </source>
</reference>
<evidence type="ECO:0000313" key="1">
    <source>
        <dbReference type="EMBL" id="QGG95343.1"/>
    </source>
</evidence>
<gene>
    <name evidence="1" type="ORF">GH723_09665</name>
</gene>
<dbReference type="RefSeq" id="WP_153759451.1">
    <property type="nucleotide sequence ID" value="NZ_CP045851.1"/>
</dbReference>
<organism evidence="1 2">
    <name type="scientific">Actinomarinicola tropica</name>
    <dbReference type="NCBI Taxonomy" id="2789776"/>
    <lineage>
        <taxon>Bacteria</taxon>
        <taxon>Bacillati</taxon>
        <taxon>Actinomycetota</taxon>
        <taxon>Acidimicrobiia</taxon>
        <taxon>Acidimicrobiales</taxon>
        <taxon>Iamiaceae</taxon>
        <taxon>Actinomarinicola</taxon>
    </lineage>
</organism>